<keyword evidence="2" id="KW-1185">Reference proteome</keyword>
<dbReference type="Proteomes" id="UP001430953">
    <property type="component" value="Unassembled WGS sequence"/>
</dbReference>
<dbReference type="EMBL" id="JADYXP020000019">
    <property type="protein sequence ID" value="KAL0104765.1"/>
    <property type="molecule type" value="Genomic_DNA"/>
</dbReference>
<dbReference type="AlphaFoldDB" id="A0AAW2EPB2"/>
<comment type="caution">
    <text evidence="1">The sequence shown here is derived from an EMBL/GenBank/DDBJ whole genome shotgun (WGS) entry which is preliminary data.</text>
</comment>
<protein>
    <submittedName>
        <fullName evidence="1">Uncharacterized protein</fullName>
    </submittedName>
</protein>
<organism evidence="1 2">
    <name type="scientific">Cardiocondyla obscurior</name>
    <dbReference type="NCBI Taxonomy" id="286306"/>
    <lineage>
        <taxon>Eukaryota</taxon>
        <taxon>Metazoa</taxon>
        <taxon>Ecdysozoa</taxon>
        <taxon>Arthropoda</taxon>
        <taxon>Hexapoda</taxon>
        <taxon>Insecta</taxon>
        <taxon>Pterygota</taxon>
        <taxon>Neoptera</taxon>
        <taxon>Endopterygota</taxon>
        <taxon>Hymenoptera</taxon>
        <taxon>Apocrita</taxon>
        <taxon>Aculeata</taxon>
        <taxon>Formicoidea</taxon>
        <taxon>Formicidae</taxon>
        <taxon>Myrmicinae</taxon>
        <taxon>Cardiocondyla</taxon>
    </lineage>
</organism>
<sequence length="136" mass="15503">MYFISVYLSLPSTCAVRNEEREPRNRSRGYDCEIDLLFFPFPSLRKSCPNKSVARVAMSQICFTLARVFPKLIHWLLPAAQGRSGTNRFVHGHGHVSTVGNVVKGSGLVKEIKFLFKQGLILYIYAIYDINYKTNI</sequence>
<name>A0AAW2EPB2_9HYME</name>
<reference evidence="1 2" key="1">
    <citation type="submission" date="2023-03" db="EMBL/GenBank/DDBJ databases">
        <title>High recombination rates correlate with genetic variation in Cardiocondyla obscurior ants.</title>
        <authorList>
            <person name="Errbii M."/>
        </authorList>
    </citation>
    <scope>NUCLEOTIDE SEQUENCE [LARGE SCALE GENOMIC DNA]</scope>
    <source>
        <strain evidence="1">Alpha-2009</strain>
        <tissue evidence="1">Whole body</tissue>
    </source>
</reference>
<evidence type="ECO:0000313" key="2">
    <source>
        <dbReference type="Proteomes" id="UP001430953"/>
    </source>
</evidence>
<proteinExistence type="predicted"/>
<accession>A0AAW2EPB2</accession>
<gene>
    <name evidence="1" type="ORF">PUN28_016416</name>
</gene>
<evidence type="ECO:0000313" key="1">
    <source>
        <dbReference type="EMBL" id="KAL0104765.1"/>
    </source>
</evidence>